<dbReference type="Pfam" id="PF13715">
    <property type="entry name" value="CarbopepD_reg_2"/>
    <property type="match status" value="1"/>
</dbReference>
<comment type="subcellular location">
    <subcellularLocation>
        <location evidence="1 8">Cell outer membrane</location>
        <topology evidence="1 8">Multi-pass membrane protein</topology>
    </subcellularLocation>
</comment>
<dbReference type="InterPro" id="IPR023996">
    <property type="entry name" value="TonB-dep_OMP_SusC/RagA"/>
</dbReference>
<sequence>MKKGVFLYLFSLLAVLPALAQMRTLTGTVKAESSGEPLSGVTVHIKGSTYRVATNPDGSFSLSVGGTPELQFSMVGYESHQVKVAENITWLDIKLRPASSRLSEVVVVGYGEQAQRYTTEAVSVVKAGQITNVPAVSPQQLLQGQVAGVNMTNSSGLLGNSSLLRVRGTASITAGSQPLFVVDGVPLNDGAYNTSYGGGATLNPLLEINPEDIASMTVLKDAAAAAIYGSRGSNGVILIETKKGALNHKTQLKLDYYTGWVSPTDKLQVMNGDEYRSFYNNYITKVTGKPAVDFPAKSTDWPSLVTRTGRTNNYALSASGGNEKTRFYVGGNYMDDENFVIGNNLQRLSGRLNLEHTASKYLQLGVNFSTAYTNMDRIYQEGNASNNNNLPPYTAAFLNTPFTPAYTDDGQFANPTTNTLANILLSTNKYYTRRNTGNAYAKVNFTKDLWAKTDWGIDLLETEERIRRSAKLTGATTTPGSASRTIWQDYKWLSTNSLNYDKKIGDNHQVTLLAAYSYETSRYDDIKVTGTGFTNDQLPNVGSAAVTTGSATGKRWAMESYIFRGNYRFQDKYLFEGSLRRDGSSRFGPNKKYGNFWAVSGGWILSEEQFMKEVRFIDYMKLTASYGLTGNDRINYYDYLGLYSAGTDASYAGQPGLRPTQIKNPNLSWEDTKQFDLGLAVNALDNRIQLTVDYYSKKSENLLLYLAVPSTTGFGYATRNAGKMRNRGVDLQITGIPVRTKDLQWTTTLNLGFVKNKVLQLSSDNRDEAGRNYILSSLGGQRVIQGYALNSFYVLNYKGINPQTGDPEWYTKDGKATTAPTAQDQIIAGNAMPKLTGGFNNTVRYKQFDLGVNFYFSYGNKVMLNEFQTLDNATLTTSNLSKDMLNYWQKPGDNAFAPAATSASWKTMPFYQLSTRQLFDGSFLRLKTLTLGYNLPSNLLSNTHILSGARLYVLGQNLWTVTKKEFRGADPEVSLYGSNGQVAGESYFSLPQPKTITVGVNLLF</sequence>
<dbReference type="RefSeq" id="WP_089829032.1">
    <property type="nucleotide sequence ID" value="NZ_FNBN01000001.1"/>
</dbReference>
<dbReference type="Pfam" id="PF00593">
    <property type="entry name" value="TonB_dep_Rec_b-barrel"/>
    <property type="match status" value="1"/>
</dbReference>
<gene>
    <name evidence="13" type="ORF">SAMN04488121_101921</name>
</gene>
<keyword evidence="10" id="KW-0732">Signal</keyword>
<evidence type="ECO:0000256" key="9">
    <source>
        <dbReference type="RuleBase" id="RU003357"/>
    </source>
</evidence>
<dbReference type="Pfam" id="PF07715">
    <property type="entry name" value="Plug"/>
    <property type="match status" value="1"/>
</dbReference>
<name>A0A1G7INX4_CHIFI</name>
<keyword evidence="3 8" id="KW-1134">Transmembrane beta strand</keyword>
<dbReference type="EMBL" id="FNBN01000001">
    <property type="protein sequence ID" value="SDF14315.1"/>
    <property type="molecule type" value="Genomic_DNA"/>
</dbReference>
<feature type="domain" description="TonB-dependent receptor-like beta-barrel" evidence="11">
    <location>
        <begin position="411"/>
        <end position="885"/>
    </location>
</feature>
<keyword evidence="5 9" id="KW-0798">TonB box</keyword>
<evidence type="ECO:0000256" key="4">
    <source>
        <dbReference type="ARBA" id="ARBA00022692"/>
    </source>
</evidence>
<protein>
    <submittedName>
        <fullName evidence="13">TonB-linked outer membrane protein, SusC/RagA family</fullName>
    </submittedName>
</protein>
<dbReference type="InterPro" id="IPR012910">
    <property type="entry name" value="Plug_dom"/>
</dbReference>
<keyword evidence="6 8" id="KW-0472">Membrane</keyword>
<keyword evidence="2 8" id="KW-0813">Transport</keyword>
<dbReference type="Gene3D" id="2.40.170.20">
    <property type="entry name" value="TonB-dependent receptor, beta-barrel domain"/>
    <property type="match status" value="1"/>
</dbReference>
<feature type="chain" id="PRO_5011724038" evidence="10">
    <location>
        <begin position="21"/>
        <end position="1004"/>
    </location>
</feature>
<evidence type="ECO:0000259" key="12">
    <source>
        <dbReference type="Pfam" id="PF07715"/>
    </source>
</evidence>
<dbReference type="InterPro" id="IPR008969">
    <property type="entry name" value="CarboxyPept-like_regulatory"/>
</dbReference>
<evidence type="ECO:0000256" key="1">
    <source>
        <dbReference type="ARBA" id="ARBA00004571"/>
    </source>
</evidence>
<dbReference type="Proteomes" id="UP000199045">
    <property type="component" value="Unassembled WGS sequence"/>
</dbReference>
<dbReference type="SUPFAM" id="SSF56935">
    <property type="entry name" value="Porins"/>
    <property type="match status" value="1"/>
</dbReference>
<proteinExistence type="inferred from homology"/>
<dbReference type="InterPro" id="IPR036942">
    <property type="entry name" value="Beta-barrel_TonB_sf"/>
</dbReference>
<evidence type="ECO:0000256" key="3">
    <source>
        <dbReference type="ARBA" id="ARBA00022452"/>
    </source>
</evidence>
<keyword evidence="4 8" id="KW-0812">Transmembrane</keyword>
<accession>A0A1G7INX4</accession>
<reference evidence="13 14" key="1">
    <citation type="submission" date="2016-10" db="EMBL/GenBank/DDBJ databases">
        <authorList>
            <person name="de Groot N.N."/>
        </authorList>
    </citation>
    <scope>NUCLEOTIDE SEQUENCE [LARGE SCALE GENOMIC DNA]</scope>
    <source>
        <strain evidence="13 14">DSM 527</strain>
    </source>
</reference>
<evidence type="ECO:0000256" key="10">
    <source>
        <dbReference type="SAM" id="SignalP"/>
    </source>
</evidence>
<dbReference type="AlphaFoldDB" id="A0A1G7INX4"/>
<dbReference type="InterPro" id="IPR037066">
    <property type="entry name" value="Plug_dom_sf"/>
</dbReference>
<dbReference type="InterPro" id="IPR000531">
    <property type="entry name" value="Beta-barrel_TonB"/>
</dbReference>
<evidence type="ECO:0000256" key="5">
    <source>
        <dbReference type="ARBA" id="ARBA00023077"/>
    </source>
</evidence>
<dbReference type="NCBIfam" id="TIGR04056">
    <property type="entry name" value="OMP_RagA_SusC"/>
    <property type="match status" value="1"/>
</dbReference>
<evidence type="ECO:0000259" key="11">
    <source>
        <dbReference type="Pfam" id="PF00593"/>
    </source>
</evidence>
<dbReference type="PROSITE" id="PS52016">
    <property type="entry name" value="TONB_DEPENDENT_REC_3"/>
    <property type="match status" value="1"/>
</dbReference>
<keyword evidence="7 8" id="KW-0998">Cell outer membrane</keyword>
<dbReference type="NCBIfam" id="TIGR04057">
    <property type="entry name" value="SusC_RagA_signa"/>
    <property type="match status" value="1"/>
</dbReference>
<dbReference type="GO" id="GO:0009279">
    <property type="term" value="C:cell outer membrane"/>
    <property type="evidence" value="ECO:0007669"/>
    <property type="project" value="UniProtKB-SubCell"/>
</dbReference>
<dbReference type="STRING" id="104663.SAMN04488121_101921"/>
<evidence type="ECO:0000256" key="8">
    <source>
        <dbReference type="PROSITE-ProRule" id="PRU01360"/>
    </source>
</evidence>
<comment type="similarity">
    <text evidence="8 9">Belongs to the TonB-dependent receptor family.</text>
</comment>
<dbReference type="SUPFAM" id="SSF49464">
    <property type="entry name" value="Carboxypeptidase regulatory domain-like"/>
    <property type="match status" value="1"/>
</dbReference>
<feature type="domain" description="TonB-dependent receptor plug" evidence="12">
    <location>
        <begin position="115"/>
        <end position="236"/>
    </location>
</feature>
<dbReference type="Gene3D" id="2.170.130.10">
    <property type="entry name" value="TonB-dependent receptor, plug domain"/>
    <property type="match status" value="1"/>
</dbReference>
<feature type="signal peptide" evidence="10">
    <location>
        <begin position="1"/>
        <end position="20"/>
    </location>
</feature>
<dbReference type="InterPro" id="IPR039426">
    <property type="entry name" value="TonB-dep_rcpt-like"/>
</dbReference>
<evidence type="ECO:0000256" key="6">
    <source>
        <dbReference type="ARBA" id="ARBA00023136"/>
    </source>
</evidence>
<organism evidence="13 14">
    <name type="scientific">Chitinophaga filiformis</name>
    <name type="common">Myxococcus filiformis</name>
    <name type="synonym">Flexibacter filiformis</name>
    <dbReference type="NCBI Taxonomy" id="104663"/>
    <lineage>
        <taxon>Bacteria</taxon>
        <taxon>Pseudomonadati</taxon>
        <taxon>Bacteroidota</taxon>
        <taxon>Chitinophagia</taxon>
        <taxon>Chitinophagales</taxon>
        <taxon>Chitinophagaceae</taxon>
        <taxon>Chitinophaga</taxon>
    </lineage>
</organism>
<evidence type="ECO:0000313" key="13">
    <source>
        <dbReference type="EMBL" id="SDF14315.1"/>
    </source>
</evidence>
<dbReference type="InterPro" id="IPR023997">
    <property type="entry name" value="TonB-dep_OMP_SusC/RagA_CS"/>
</dbReference>
<evidence type="ECO:0000256" key="2">
    <source>
        <dbReference type="ARBA" id="ARBA00022448"/>
    </source>
</evidence>
<evidence type="ECO:0000313" key="14">
    <source>
        <dbReference type="Proteomes" id="UP000199045"/>
    </source>
</evidence>
<evidence type="ECO:0000256" key="7">
    <source>
        <dbReference type="ARBA" id="ARBA00023237"/>
    </source>
</evidence>
<dbReference type="OrthoDB" id="9768177at2"/>
<dbReference type="Gene3D" id="2.60.40.1120">
    <property type="entry name" value="Carboxypeptidase-like, regulatory domain"/>
    <property type="match status" value="1"/>
</dbReference>